<feature type="compositionally biased region" description="Polar residues" evidence="1">
    <location>
        <begin position="289"/>
        <end position="299"/>
    </location>
</feature>
<feature type="region of interest" description="Disordered" evidence="1">
    <location>
        <begin position="200"/>
        <end position="331"/>
    </location>
</feature>
<evidence type="ECO:0000313" key="2">
    <source>
        <dbReference type="EMBL" id="GLB38663.1"/>
    </source>
</evidence>
<reference evidence="2" key="1">
    <citation type="submission" date="2022-07" db="EMBL/GenBank/DDBJ databases">
        <title>The genome of Lyophyllum shimeji provides insight into the initial evolution of ectomycorrhizal fungal genome.</title>
        <authorList>
            <person name="Kobayashi Y."/>
            <person name="Shibata T."/>
            <person name="Hirakawa H."/>
            <person name="Shigenobu S."/>
            <person name="Nishiyama T."/>
            <person name="Yamada A."/>
            <person name="Hasebe M."/>
            <person name="Kawaguchi M."/>
        </authorList>
    </citation>
    <scope>NUCLEOTIDE SEQUENCE</scope>
    <source>
        <strain evidence="2">AT787</strain>
    </source>
</reference>
<dbReference type="Proteomes" id="UP001063166">
    <property type="component" value="Unassembled WGS sequence"/>
</dbReference>
<gene>
    <name evidence="2" type="ORF">LshimejAT787_0505280</name>
</gene>
<protein>
    <submittedName>
        <fullName evidence="2">Uncharacterized protein</fullName>
    </submittedName>
</protein>
<dbReference type="EMBL" id="BRPK01000005">
    <property type="protein sequence ID" value="GLB38663.1"/>
    <property type="molecule type" value="Genomic_DNA"/>
</dbReference>
<dbReference type="OrthoDB" id="3358956at2759"/>
<organism evidence="2 3">
    <name type="scientific">Lyophyllum shimeji</name>
    <name type="common">Hon-shimeji</name>
    <name type="synonym">Tricholoma shimeji</name>
    <dbReference type="NCBI Taxonomy" id="47721"/>
    <lineage>
        <taxon>Eukaryota</taxon>
        <taxon>Fungi</taxon>
        <taxon>Dikarya</taxon>
        <taxon>Basidiomycota</taxon>
        <taxon>Agaricomycotina</taxon>
        <taxon>Agaricomycetes</taxon>
        <taxon>Agaricomycetidae</taxon>
        <taxon>Agaricales</taxon>
        <taxon>Tricholomatineae</taxon>
        <taxon>Lyophyllaceae</taxon>
        <taxon>Lyophyllum</taxon>
    </lineage>
</organism>
<keyword evidence="3" id="KW-1185">Reference proteome</keyword>
<name>A0A9P3UMH7_LYOSH</name>
<sequence length="402" mass="44608">MAPHDDLLRSICSLDETFKEAQAVLYYAKQKTGRGSGFELGSHITGLPAICAYIASKRLNNNDVTRKNAQVASCLKAVDFDKALQTVDAAIAEPRKQRIEKDVYAKLISLYAPAMDRQQLLDWLAAARRALILSDNKFNADDAKVQHALFYWTYNAATSKNLTTQQEYAAEHGITTKIFTNLLNKITGCCSSVKAQIQRDVKAKRSTTKQPAATAATTPRRSPKKPARILPSKDSPTKRKAAEPPSTEQDSADEQVDEPMPETPSKKRKAESPATKPASPLKPIFPPVASSSRVTLDTHVTQEDDRSLPAPTSSPPLPQSDPSAMDVDVDPNTASAVPLAHRNAADAEDLPPARRRFRPVYVDHRQWYGVDKRVRRIWKQAEKYKAQMVDKYGHPLEALRKE</sequence>
<evidence type="ECO:0000256" key="1">
    <source>
        <dbReference type="SAM" id="MobiDB-lite"/>
    </source>
</evidence>
<proteinExistence type="predicted"/>
<dbReference type="AlphaFoldDB" id="A0A9P3UMH7"/>
<feature type="compositionally biased region" description="Acidic residues" evidence="1">
    <location>
        <begin position="250"/>
        <end position="260"/>
    </location>
</feature>
<comment type="caution">
    <text evidence="2">The sequence shown here is derived from an EMBL/GenBank/DDBJ whole genome shotgun (WGS) entry which is preliminary data.</text>
</comment>
<accession>A0A9P3UMH7</accession>
<evidence type="ECO:0000313" key="3">
    <source>
        <dbReference type="Proteomes" id="UP001063166"/>
    </source>
</evidence>